<proteinExistence type="predicted"/>
<feature type="domain" description="C2H2-type" evidence="2">
    <location>
        <begin position="108"/>
        <end position="129"/>
    </location>
</feature>
<name>A0A2G8KGZ7_STIJA</name>
<dbReference type="PROSITE" id="PS00028">
    <property type="entry name" value="ZINC_FINGER_C2H2_1"/>
    <property type="match status" value="2"/>
</dbReference>
<evidence type="ECO:0000256" key="1">
    <source>
        <dbReference type="SAM" id="MobiDB-lite"/>
    </source>
</evidence>
<feature type="domain" description="C2H2-type" evidence="2">
    <location>
        <begin position="172"/>
        <end position="193"/>
    </location>
</feature>
<reference evidence="3 4" key="1">
    <citation type="journal article" date="2017" name="PLoS Biol.">
        <title>The sea cucumber genome provides insights into morphological evolution and visceral regeneration.</title>
        <authorList>
            <person name="Zhang X."/>
            <person name="Sun L."/>
            <person name="Yuan J."/>
            <person name="Sun Y."/>
            <person name="Gao Y."/>
            <person name="Zhang L."/>
            <person name="Li S."/>
            <person name="Dai H."/>
            <person name="Hamel J.F."/>
            <person name="Liu C."/>
            <person name="Yu Y."/>
            <person name="Liu S."/>
            <person name="Lin W."/>
            <person name="Guo K."/>
            <person name="Jin S."/>
            <person name="Xu P."/>
            <person name="Storey K.B."/>
            <person name="Huan P."/>
            <person name="Zhang T."/>
            <person name="Zhou Y."/>
            <person name="Zhang J."/>
            <person name="Lin C."/>
            <person name="Li X."/>
            <person name="Xing L."/>
            <person name="Huo D."/>
            <person name="Sun M."/>
            <person name="Wang L."/>
            <person name="Mercier A."/>
            <person name="Li F."/>
            <person name="Yang H."/>
            <person name="Xiang J."/>
        </authorList>
    </citation>
    <scope>NUCLEOTIDE SEQUENCE [LARGE SCALE GENOMIC DNA]</scope>
    <source>
        <strain evidence="3">Shaxun</strain>
        <tissue evidence="3">Muscle</tissue>
    </source>
</reference>
<keyword evidence="4" id="KW-1185">Reference proteome</keyword>
<dbReference type="OrthoDB" id="6077919at2759"/>
<evidence type="ECO:0000313" key="3">
    <source>
        <dbReference type="EMBL" id="PIK47273.1"/>
    </source>
</evidence>
<evidence type="ECO:0000313" key="4">
    <source>
        <dbReference type="Proteomes" id="UP000230750"/>
    </source>
</evidence>
<organism evidence="3 4">
    <name type="scientific">Stichopus japonicus</name>
    <name type="common">Sea cucumber</name>
    <dbReference type="NCBI Taxonomy" id="307972"/>
    <lineage>
        <taxon>Eukaryota</taxon>
        <taxon>Metazoa</taxon>
        <taxon>Echinodermata</taxon>
        <taxon>Eleutherozoa</taxon>
        <taxon>Echinozoa</taxon>
        <taxon>Holothuroidea</taxon>
        <taxon>Aspidochirotacea</taxon>
        <taxon>Aspidochirotida</taxon>
        <taxon>Stichopodidae</taxon>
        <taxon>Apostichopus</taxon>
    </lineage>
</organism>
<dbReference type="AlphaFoldDB" id="A0A2G8KGZ7"/>
<dbReference type="STRING" id="307972.A0A2G8KGZ7"/>
<dbReference type="Gene3D" id="3.30.160.60">
    <property type="entry name" value="Classic Zinc Finger"/>
    <property type="match status" value="1"/>
</dbReference>
<gene>
    <name evidence="3" type="ORF">BSL78_15851</name>
</gene>
<dbReference type="EMBL" id="MRZV01000591">
    <property type="protein sequence ID" value="PIK47273.1"/>
    <property type="molecule type" value="Genomic_DNA"/>
</dbReference>
<evidence type="ECO:0000259" key="2">
    <source>
        <dbReference type="PROSITE" id="PS00028"/>
    </source>
</evidence>
<sequence length="205" mass="23582">MTKDHGKNYESKASTEKNEKITTTPDEDGGQTETEKLKLSTKSDTESMNMQRQCERSDESFPEVISRVDLKGECLDSVRNSGMESKVKEKEDKGLAKSKTKHDKTFKCEFCEDLFTSNKYRYKHRVASHPKAVFQCPGCEKSYKVTEKDKWQHHIRTHNKPPKKPKLDSYSCSVCSVVFRAPNAVAIHMQTFHPEAVRGEKRFLL</sequence>
<accession>A0A2G8KGZ7</accession>
<dbReference type="InterPro" id="IPR013087">
    <property type="entry name" value="Znf_C2H2_type"/>
</dbReference>
<dbReference type="SMART" id="SM00355">
    <property type="entry name" value="ZnF_C2H2"/>
    <property type="match status" value="3"/>
</dbReference>
<comment type="caution">
    <text evidence="3">The sequence shown here is derived from an EMBL/GenBank/DDBJ whole genome shotgun (WGS) entry which is preliminary data.</text>
</comment>
<dbReference type="Proteomes" id="UP000230750">
    <property type="component" value="Unassembled WGS sequence"/>
</dbReference>
<feature type="region of interest" description="Disordered" evidence="1">
    <location>
        <begin position="1"/>
        <end position="61"/>
    </location>
</feature>
<feature type="compositionally biased region" description="Basic and acidic residues" evidence="1">
    <location>
        <begin position="33"/>
        <end position="45"/>
    </location>
</feature>
<feature type="compositionally biased region" description="Basic and acidic residues" evidence="1">
    <location>
        <begin position="1"/>
        <end position="20"/>
    </location>
</feature>
<protein>
    <submittedName>
        <fullName evidence="3">Putative zinc finger protein</fullName>
    </submittedName>
</protein>